<evidence type="ECO:0000313" key="3">
    <source>
        <dbReference type="Proteomes" id="UP001059934"/>
    </source>
</evidence>
<dbReference type="SUPFAM" id="SSF46689">
    <property type="entry name" value="Homeodomain-like"/>
    <property type="match status" value="1"/>
</dbReference>
<evidence type="ECO:0000256" key="1">
    <source>
        <dbReference type="ARBA" id="ARBA00009964"/>
    </source>
</evidence>
<protein>
    <submittedName>
        <fullName evidence="2">Transposase</fullName>
    </submittedName>
</protein>
<organism evidence="2 3">
    <name type="scientific">SAR92 clade bacterium H455</name>
    <dbReference type="NCBI Taxonomy" id="2974818"/>
    <lineage>
        <taxon>Bacteria</taxon>
        <taxon>Pseudomonadati</taxon>
        <taxon>Pseudomonadota</taxon>
        <taxon>Gammaproteobacteria</taxon>
        <taxon>Cellvibrionales</taxon>
        <taxon>Porticoccaceae</taxon>
        <taxon>SAR92 clade</taxon>
    </lineage>
</organism>
<sequence>MGTKFTQSFKMQAVAKKVLRRKQGVNIEEVAINMGVGYSILQKWIRISKSQEFETSSPDDIDIMTKDKREKTARLEPGRTAKYGDYLWFVK</sequence>
<dbReference type="InterPro" id="IPR002514">
    <property type="entry name" value="Transposase_8"/>
</dbReference>
<dbReference type="Gene3D" id="1.10.10.60">
    <property type="entry name" value="Homeodomain-like"/>
    <property type="match status" value="1"/>
</dbReference>
<reference evidence="2" key="1">
    <citation type="submission" date="2022-08" db="EMBL/GenBank/DDBJ databases">
        <title>Catabolic pathway analysis in culturable SAR92 clade bacteria reveals their overlooked roles in DMSP degradation in coastal seas.</title>
        <authorList>
            <person name="He X."/>
            <person name="Zhang X."/>
            <person name="Zhang Y."/>
        </authorList>
    </citation>
    <scope>NUCLEOTIDE SEQUENCE</scope>
    <source>
        <strain evidence="2">H455</strain>
    </source>
</reference>
<proteinExistence type="inferred from homology"/>
<evidence type="ECO:0000313" key="2">
    <source>
        <dbReference type="EMBL" id="UVW34159.1"/>
    </source>
</evidence>
<comment type="similarity">
    <text evidence="1">Belongs to the transposase 8 family.</text>
</comment>
<keyword evidence="3" id="KW-1185">Reference proteome</keyword>
<gene>
    <name evidence="2" type="ORF">NYF23_08990</name>
</gene>
<dbReference type="InterPro" id="IPR009057">
    <property type="entry name" value="Homeodomain-like_sf"/>
</dbReference>
<name>A0ABY5TLU2_9GAMM</name>
<dbReference type="EMBL" id="CP103416">
    <property type="protein sequence ID" value="UVW34159.1"/>
    <property type="molecule type" value="Genomic_DNA"/>
</dbReference>
<dbReference type="Pfam" id="PF01527">
    <property type="entry name" value="HTH_Tnp_1"/>
    <property type="match status" value="1"/>
</dbReference>
<accession>A0ABY5TLU2</accession>
<dbReference type="Proteomes" id="UP001059934">
    <property type="component" value="Chromosome"/>
</dbReference>